<dbReference type="InterPro" id="IPR007312">
    <property type="entry name" value="Phosphoesterase"/>
</dbReference>
<proteinExistence type="inferred from homology"/>
<gene>
    <name evidence="4" type="ORF">GFJ39_10580</name>
</gene>
<feature type="non-terminal residue" evidence="4">
    <location>
        <position position="64"/>
    </location>
</feature>
<evidence type="ECO:0000313" key="4">
    <source>
        <dbReference type="EMBL" id="MQR99633.1"/>
    </source>
</evidence>
<evidence type="ECO:0000256" key="3">
    <source>
        <dbReference type="ARBA" id="ARBA00022801"/>
    </source>
</evidence>
<organism evidence="4 5">
    <name type="scientific">Gluconobacter aidae</name>
    <dbReference type="NCBI Taxonomy" id="2662454"/>
    <lineage>
        <taxon>Bacteria</taxon>
        <taxon>Pseudomonadati</taxon>
        <taxon>Pseudomonadota</taxon>
        <taxon>Alphaproteobacteria</taxon>
        <taxon>Acetobacterales</taxon>
        <taxon>Acetobacteraceae</taxon>
        <taxon>Gluconobacter</taxon>
    </lineage>
</organism>
<keyword evidence="3" id="KW-0378">Hydrolase</keyword>
<evidence type="ECO:0000256" key="1">
    <source>
        <dbReference type="ARBA" id="ARBA00009717"/>
    </source>
</evidence>
<name>A0A7X1SR22_9PROT</name>
<protein>
    <recommendedName>
        <fullName evidence="2">phospholipase C</fullName>
        <ecNumber evidence="2">3.1.4.3</ecNumber>
    </recommendedName>
</protein>
<reference evidence="4 5" key="1">
    <citation type="submission" date="2019-10" db="EMBL/GenBank/DDBJ databases">
        <title>Gluconobacter aidae sp. nov., a novel species of acetic acid bacteria isolated in Thailand.</title>
        <authorList>
            <person name="Yukphan P."/>
            <person name="Charoenyingcharoen P."/>
            <person name="Malimas S."/>
            <person name="Muramatsu Y."/>
            <person name="Nakagawa Y."/>
            <person name="Tanasupawat S."/>
            <person name="Yamada Y."/>
        </authorList>
    </citation>
    <scope>NUCLEOTIDE SEQUENCE [LARGE SCALE GENOMIC DNA]</scope>
    <source>
        <strain evidence="4 5">AC10</strain>
    </source>
</reference>
<dbReference type="InterPro" id="IPR017850">
    <property type="entry name" value="Alkaline_phosphatase_core_sf"/>
</dbReference>
<accession>A0A7X1SR22</accession>
<dbReference type="GO" id="GO:0034480">
    <property type="term" value="F:phosphatidylcholine phospholipase C activity"/>
    <property type="evidence" value="ECO:0007669"/>
    <property type="project" value="UniProtKB-EC"/>
</dbReference>
<dbReference type="Proteomes" id="UP000432209">
    <property type="component" value="Unassembled WGS sequence"/>
</dbReference>
<keyword evidence="5" id="KW-1185">Reference proteome</keyword>
<evidence type="ECO:0000313" key="5">
    <source>
        <dbReference type="Proteomes" id="UP000432209"/>
    </source>
</evidence>
<dbReference type="AlphaFoldDB" id="A0A7X1SR22"/>
<comment type="caution">
    <text evidence="4">The sequence shown here is derived from an EMBL/GenBank/DDBJ whole genome shotgun (WGS) entry which is preliminary data.</text>
</comment>
<dbReference type="InterPro" id="IPR006311">
    <property type="entry name" value="TAT_signal"/>
</dbReference>
<dbReference type="Pfam" id="PF04185">
    <property type="entry name" value="Phosphoesterase"/>
    <property type="match status" value="1"/>
</dbReference>
<dbReference type="EMBL" id="WIPH01000026">
    <property type="protein sequence ID" value="MQR99633.1"/>
    <property type="molecule type" value="Genomic_DNA"/>
</dbReference>
<comment type="similarity">
    <text evidence="1">Belongs to the bacterial phospholipase C family.</text>
</comment>
<dbReference type="PROSITE" id="PS51318">
    <property type="entry name" value="TAT"/>
    <property type="match status" value="1"/>
</dbReference>
<dbReference type="EC" id="3.1.4.3" evidence="2"/>
<evidence type="ECO:0000256" key="2">
    <source>
        <dbReference type="ARBA" id="ARBA00012018"/>
    </source>
</evidence>
<sequence>MPQDRRGFLKLLGSSFATTALQGSIRNAMALPANNRTRSIKDVDHIVILMQENRSFDHYYGTLW</sequence>
<dbReference type="Gene3D" id="3.40.720.10">
    <property type="entry name" value="Alkaline Phosphatase, subunit A"/>
    <property type="match status" value="1"/>
</dbReference>
<dbReference type="RefSeq" id="WP_153431298.1">
    <property type="nucleotide sequence ID" value="NZ_WIPH01000026.1"/>
</dbReference>